<dbReference type="FunFam" id="3.20.20.300:FF:000005">
    <property type="entry name" value="Periplasmic beta-glucosidase"/>
    <property type="match status" value="1"/>
</dbReference>
<dbReference type="KEGG" id="tbk:HF295_01175"/>
<dbReference type="SUPFAM" id="SSF52279">
    <property type="entry name" value="Beta-D-glucan exohydrolase, C-terminal domain"/>
    <property type="match status" value="1"/>
</dbReference>
<dbReference type="InterPro" id="IPR036881">
    <property type="entry name" value="Glyco_hydro_3_C_sf"/>
</dbReference>
<dbReference type="Proteomes" id="UP000512167">
    <property type="component" value="Chromosome"/>
</dbReference>
<dbReference type="InterPro" id="IPR026891">
    <property type="entry name" value="Fn3-like"/>
</dbReference>
<dbReference type="InterPro" id="IPR001764">
    <property type="entry name" value="Glyco_hydro_3_N"/>
</dbReference>
<dbReference type="SUPFAM" id="SSF51445">
    <property type="entry name" value="(Trans)glycosidases"/>
    <property type="match status" value="1"/>
</dbReference>
<evidence type="ECO:0000256" key="1">
    <source>
        <dbReference type="ARBA" id="ARBA00000448"/>
    </source>
</evidence>
<keyword evidence="6" id="KW-0326">Glycosidase</keyword>
<feature type="domain" description="Fibronectin type III-like" evidence="7">
    <location>
        <begin position="617"/>
        <end position="686"/>
    </location>
</feature>
<organism evidence="8 9">
    <name type="scientific">Hujiaoplasma nucleasis</name>
    <dbReference type="NCBI Taxonomy" id="2725268"/>
    <lineage>
        <taxon>Bacteria</taxon>
        <taxon>Bacillati</taxon>
        <taxon>Mycoplasmatota</taxon>
        <taxon>Mollicutes</taxon>
        <taxon>Candidatus Izemoplasmatales</taxon>
        <taxon>Hujiaoplasmataceae</taxon>
        <taxon>Hujiaoplasma</taxon>
    </lineage>
</organism>
<dbReference type="SMART" id="SM01217">
    <property type="entry name" value="Fn3_like"/>
    <property type="match status" value="1"/>
</dbReference>
<dbReference type="InterPro" id="IPR017853">
    <property type="entry name" value="GH"/>
</dbReference>
<keyword evidence="4" id="KW-0732">Signal</keyword>
<evidence type="ECO:0000256" key="3">
    <source>
        <dbReference type="ARBA" id="ARBA00012744"/>
    </source>
</evidence>
<dbReference type="Pfam" id="PF14310">
    <property type="entry name" value="Fn3-like"/>
    <property type="match status" value="1"/>
</dbReference>
<dbReference type="GO" id="GO:0008422">
    <property type="term" value="F:beta-glucosidase activity"/>
    <property type="evidence" value="ECO:0007669"/>
    <property type="project" value="UniProtKB-EC"/>
</dbReference>
<dbReference type="Gene3D" id="3.40.50.1700">
    <property type="entry name" value="Glycoside hydrolase family 3 C-terminal domain"/>
    <property type="match status" value="1"/>
</dbReference>
<evidence type="ECO:0000313" key="8">
    <source>
        <dbReference type="EMBL" id="QLY39544.1"/>
    </source>
</evidence>
<evidence type="ECO:0000256" key="5">
    <source>
        <dbReference type="ARBA" id="ARBA00022801"/>
    </source>
</evidence>
<accession>A0A7L6N4W5</accession>
<evidence type="ECO:0000256" key="6">
    <source>
        <dbReference type="ARBA" id="ARBA00023295"/>
    </source>
</evidence>
<name>A0A7L6N4W5_9MOLU</name>
<dbReference type="PANTHER" id="PTHR30620:SF16">
    <property type="entry name" value="LYSOSOMAL BETA GLUCOSIDASE"/>
    <property type="match status" value="1"/>
</dbReference>
<dbReference type="InterPro" id="IPR036962">
    <property type="entry name" value="Glyco_hydro_3_N_sf"/>
</dbReference>
<sequence length="698" mass="79557">MDNKINDLLKTMTLKEKIGQLYQAPYFSDVITGHAFDSSATIQRIKDGRVGSILSVHDEKVLYQLQKTAVEESRLGIPLLFAFDVIHGYKTSFPINLALSNTWDMDLIERISKAVAFESTKKGLHLTFSPMVDLVRDPRWGRVMESNGEDPYLSSCLAKAYIKGYQGNDLSHPDTIAACAKHFIGYGLSEAGREYNTVDLSKRVLYNMYLPAFKAAVEANVQMVMTSFNTVFDVPSTANKALLKDILREELDFKNVIISDYTSTEEIINHGIARDLKDVAEQCFNAGLEMEMVSESYISHLEELVHEGKVKESDIDDSVSRILTLKYKLGLFDNPFKYFYENSDQYMLLEKTRELSREAAEKSMVLLKNNQVLPLKKETKIMLCGPMIKSQDLIGEWAALTSKDDVVSIFDAFSKDKTLSIIEESGDEAIKNAEVIIMALGEPGNQAGEGNSKTHLHLADEQKAYFDKVYQLNQNIVLIVFAGRPLIMTDFANKVKALIYAYQPGLEAGNALKRLMYGDCSFSGKITMTFPYHQGQIPIYYNHYATGRPFDPQRPNYRYNTRYIDCPNEPLYPFGYGLSYGKFVYKNFIINQHKLNKHDKLFLQVEIENQSQYPADEIIQCYIQAKNFSVSRPVNELKSFKRVSFKAYETKTIDFTLDINDFRSYNINMEWTAEYRDYFVKVGPNSQDLLSISVNVVD</sequence>
<dbReference type="PANTHER" id="PTHR30620">
    <property type="entry name" value="PERIPLASMIC BETA-GLUCOSIDASE-RELATED"/>
    <property type="match status" value="1"/>
</dbReference>
<dbReference type="GO" id="GO:0009251">
    <property type="term" value="P:glucan catabolic process"/>
    <property type="evidence" value="ECO:0007669"/>
    <property type="project" value="TreeGrafter"/>
</dbReference>
<evidence type="ECO:0000313" key="9">
    <source>
        <dbReference type="Proteomes" id="UP000512167"/>
    </source>
</evidence>
<dbReference type="AlphaFoldDB" id="A0A7L6N4W5"/>
<dbReference type="Pfam" id="PF00933">
    <property type="entry name" value="Glyco_hydro_3"/>
    <property type="match status" value="1"/>
</dbReference>
<evidence type="ECO:0000259" key="7">
    <source>
        <dbReference type="SMART" id="SM01217"/>
    </source>
</evidence>
<dbReference type="EC" id="3.2.1.21" evidence="3"/>
<dbReference type="PRINTS" id="PR00133">
    <property type="entry name" value="GLHYDRLASE3"/>
</dbReference>
<dbReference type="InterPro" id="IPR051915">
    <property type="entry name" value="Cellulose_Degrad_GH3"/>
</dbReference>
<reference evidence="8 9" key="1">
    <citation type="submission" date="2020-04" db="EMBL/GenBank/DDBJ databases">
        <authorList>
            <person name="Zheng R.K."/>
            <person name="Sun C.M."/>
        </authorList>
    </citation>
    <scope>NUCLEOTIDE SEQUENCE [LARGE SCALE GENOMIC DNA]</scope>
    <source>
        <strain evidence="9">zrk29</strain>
    </source>
</reference>
<evidence type="ECO:0000256" key="4">
    <source>
        <dbReference type="ARBA" id="ARBA00022729"/>
    </source>
</evidence>
<dbReference type="RefSeq" id="WP_312032018.1">
    <property type="nucleotide sequence ID" value="NZ_CP051151.1"/>
</dbReference>
<evidence type="ECO:0000256" key="2">
    <source>
        <dbReference type="ARBA" id="ARBA00005336"/>
    </source>
</evidence>
<proteinExistence type="inferred from homology"/>
<comment type="similarity">
    <text evidence="2">Belongs to the glycosyl hydrolase 3 family.</text>
</comment>
<dbReference type="InterPro" id="IPR002772">
    <property type="entry name" value="Glyco_hydro_3_C"/>
</dbReference>
<keyword evidence="5" id="KW-0378">Hydrolase</keyword>
<dbReference type="EMBL" id="CP051151">
    <property type="protein sequence ID" value="QLY39544.1"/>
    <property type="molecule type" value="Genomic_DNA"/>
</dbReference>
<keyword evidence="9" id="KW-1185">Reference proteome</keyword>
<protein>
    <recommendedName>
        <fullName evidence="3">beta-glucosidase</fullName>
        <ecNumber evidence="3">3.2.1.21</ecNumber>
    </recommendedName>
</protein>
<dbReference type="InterPro" id="IPR013783">
    <property type="entry name" value="Ig-like_fold"/>
</dbReference>
<gene>
    <name evidence="8" type="ORF">HF295_01175</name>
</gene>
<dbReference type="Gene3D" id="2.60.40.10">
    <property type="entry name" value="Immunoglobulins"/>
    <property type="match status" value="1"/>
</dbReference>
<dbReference type="Pfam" id="PF01915">
    <property type="entry name" value="Glyco_hydro_3_C"/>
    <property type="match status" value="1"/>
</dbReference>
<dbReference type="Gene3D" id="3.20.20.300">
    <property type="entry name" value="Glycoside hydrolase, family 3, N-terminal domain"/>
    <property type="match status" value="1"/>
</dbReference>
<comment type="catalytic activity">
    <reaction evidence="1">
        <text>Hydrolysis of terminal, non-reducing beta-D-glucosyl residues with release of beta-D-glucose.</text>
        <dbReference type="EC" id="3.2.1.21"/>
    </reaction>
</comment>